<evidence type="ECO:0000313" key="2">
    <source>
        <dbReference type="EMBL" id="SON54890.1"/>
    </source>
</evidence>
<dbReference type="InterPro" id="IPR018964">
    <property type="entry name" value="Phage_phiJL001_Gp84_C"/>
</dbReference>
<feature type="domain" description="Bacteriophage phiJL001 Gp84 C-terminal" evidence="1">
    <location>
        <begin position="195"/>
        <end position="277"/>
    </location>
</feature>
<dbReference type="InterPro" id="IPR011928">
    <property type="entry name" value="Phage_phiJL001_Gp84"/>
</dbReference>
<evidence type="ECO:0000313" key="3">
    <source>
        <dbReference type="Proteomes" id="UP000223606"/>
    </source>
</evidence>
<keyword evidence="3" id="KW-1185">Reference proteome</keyword>
<dbReference type="Pfam" id="PF09931">
    <property type="entry name" value="Phage_phiJL001_Gp84_N"/>
    <property type="match status" value="1"/>
</dbReference>
<dbReference type="AlphaFoldDB" id="A0A2C9D3Q1"/>
<sequence>MLEISSALAERLASGATTLAACWKLTRADGMVLGFTDHDRDLNFDGTVFRSSVGLDGSTLAGASDLSVGDGDVAGAISDDALSEEDLLAGRWDGAEVAIWLVDWNSPDDRTLLSVATIGEVTRRDGAFKAELRGAAAELERNGGRVFARHCDAVFGDARCGVDASNPVWRGEGTVTQDAGSAVLALSGFSSFDSGWFSGGVLTFLGGPLAGREIGVERHAQDGEMASVTLWRSLPLTVPAGTAVAMIAGCDKRFETCSAKFANTLNFRGFPHIPGNDFAFSYARSNGNNDGGVLFE</sequence>
<gene>
    <name evidence="2" type="ORF">HDIA_1349</name>
</gene>
<reference evidence="3" key="1">
    <citation type="submission" date="2017-09" db="EMBL/GenBank/DDBJ databases">
        <title>Genome sequence of Nannocystis excedens DSM 71.</title>
        <authorList>
            <person name="Blom J."/>
        </authorList>
    </citation>
    <scope>NUCLEOTIDE SEQUENCE [LARGE SCALE GENOMIC DNA]</scope>
    <source>
        <strain evidence="3">type strain: E19</strain>
    </source>
</reference>
<dbReference type="RefSeq" id="WP_099555473.1">
    <property type="nucleotide sequence ID" value="NZ_LT960614.1"/>
</dbReference>
<dbReference type="OrthoDB" id="1633386at2"/>
<name>A0A2C9D3Q1_9HYPH</name>
<evidence type="ECO:0000259" key="1">
    <source>
        <dbReference type="Pfam" id="PF09356"/>
    </source>
</evidence>
<dbReference type="EMBL" id="LT960614">
    <property type="protein sequence ID" value="SON54890.1"/>
    <property type="molecule type" value="Genomic_DNA"/>
</dbReference>
<protein>
    <recommendedName>
        <fullName evidence="1">Bacteriophage phiJL001 Gp84 C-terminal domain-containing protein</fullName>
    </recommendedName>
</protein>
<proteinExistence type="predicted"/>
<dbReference type="KEGG" id="hdi:HDIA_1349"/>
<dbReference type="Proteomes" id="UP000223606">
    <property type="component" value="Chromosome 1"/>
</dbReference>
<organism evidence="2 3">
    <name type="scientific">Hartmannibacter diazotrophicus</name>
    <dbReference type="NCBI Taxonomy" id="1482074"/>
    <lineage>
        <taxon>Bacteria</taxon>
        <taxon>Pseudomonadati</taxon>
        <taxon>Pseudomonadota</taxon>
        <taxon>Alphaproteobacteria</taxon>
        <taxon>Hyphomicrobiales</taxon>
        <taxon>Pleomorphomonadaceae</taxon>
        <taxon>Hartmannibacter</taxon>
    </lineage>
</organism>
<accession>A0A2C9D3Q1</accession>
<dbReference type="NCBIfam" id="TIGR02218">
    <property type="entry name" value="phg_TIGR02218"/>
    <property type="match status" value="1"/>
</dbReference>
<dbReference type="Pfam" id="PF09356">
    <property type="entry name" value="Phage_BR0599"/>
    <property type="match status" value="1"/>
</dbReference>